<comment type="caution">
    <text evidence="2">The sequence shown here is derived from an EMBL/GenBank/DDBJ whole genome shotgun (WGS) entry which is preliminary data.</text>
</comment>
<name>A0ABW5LTY7_9FLAO</name>
<sequence>MKKYLFLLALISLHFSYAQEIPEKKVQKSFFATDFLSVDMPTNDLGKDEDHMGLIGIHYNLDFNGFYTGLGFYGVVRGKRGGFFTLGVNAGYQADLTDKLFLDTGIHFGGGGGAGAPDGGGAFILPHFNLGYKFRKMSLSAGYSYINFFDGGNIVGHQLNVGLQFPLDIDLTSIDHAEKEFDIADFTPTTWKKEAKRMSFMLHLNNLSVKGSSRDTNGNSLNGSTIRLAGFELNSYFDNNWFLFAKFDGAYDGIPAGYMNIFVGGGYHFSFNRNRTNILAKFGVGAGGGGGVDSQGGVLIYPDISLEQHIADNIYISVNKGFLRSPNSFFESSTFGVGLKYYSNINGILGGDFSSAKFKGFEVIVKQDVYHNAERTTKATENLYQIALQLNYHLNKNIYVAGQTAFANFGNAGAYAEGIVGLGFQTNYFFNDRVNLFAQGLIGGAGGGFISTGEGLIIKPSAGMNYKLNSRFALRGALGYVKARGGSLSSPMINFGVSYRFAFLSAK</sequence>
<protein>
    <recommendedName>
        <fullName evidence="4">Outer membrane protein</fullName>
    </recommendedName>
</protein>
<dbReference type="RefSeq" id="WP_379666996.1">
    <property type="nucleotide sequence ID" value="NZ_JBHULH010000008.1"/>
</dbReference>
<reference evidence="3" key="1">
    <citation type="journal article" date="2019" name="Int. J. Syst. Evol. Microbiol.">
        <title>The Global Catalogue of Microorganisms (GCM) 10K type strain sequencing project: providing services to taxonomists for standard genome sequencing and annotation.</title>
        <authorList>
            <consortium name="The Broad Institute Genomics Platform"/>
            <consortium name="The Broad Institute Genome Sequencing Center for Infectious Disease"/>
            <person name="Wu L."/>
            <person name="Ma J."/>
        </authorList>
    </citation>
    <scope>NUCLEOTIDE SEQUENCE [LARGE SCALE GENOMIC DNA]</scope>
    <source>
        <strain evidence="3">KCTC 52127</strain>
    </source>
</reference>
<proteinExistence type="predicted"/>
<evidence type="ECO:0008006" key="4">
    <source>
        <dbReference type="Google" id="ProtNLM"/>
    </source>
</evidence>
<organism evidence="2 3">
    <name type="scientific">Pseudotenacibaculum haliotis</name>
    <dbReference type="NCBI Taxonomy" id="1862138"/>
    <lineage>
        <taxon>Bacteria</taxon>
        <taxon>Pseudomonadati</taxon>
        <taxon>Bacteroidota</taxon>
        <taxon>Flavobacteriia</taxon>
        <taxon>Flavobacteriales</taxon>
        <taxon>Flavobacteriaceae</taxon>
        <taxon>Pseudotenacibaculum</taxon>
    </lineage>
</organism>
<feature type="chain" id="PRO_5045340341" description="Outer membrane protein" evidence="1">
    <location>
        <begin position="19"/>
        <end position="507"/>
    </location>
</feature>
<accession>A0ABW5LTY7</accession>
<evidence type="ECO:0000256" key="1">
    <source>
        <dbReference type="SAM" id="SignalP"/>
    </source>
</evidence>
<evidence type="ECO:0000313" key="2">
    <source>
        <dbReference type="EMBL" id="MFD2568293.1"/>
    </source>
</evidence>
<feature type="signal peptide" evidence="1">
    <location>
        <begin position="1"/>
        <end position="18"/>
    </location>
</feature>
<dbReference type="EMBL" id="JBHULH010000008">
    <property type="protein sequence ID" value="MFD2568293.1"/>
    <property type="molecule type" value="Genomic_DNA"/>
</dbReference>
<keyword evidence="1" id="KW-0732">Signal</keyword>
<gene>
    <name evidence="2" type="ORF">ACFSRZ_13020</name>
</gene>
<dbReference type="Proteomes" id="UP001597508">
    <property type="component" value="Unassembled WGS sequence"/>
</dbReference>
<evidence type="ECO:0000313" key="3">
    <source>
        <dbReference type="Proteomes" id="UP001597508"/>
    </source>
</evidence>
<keyword evidence="3" id="KW-1185">Reference proteome</keyword>